<feature type="transmembrane region" description="Helical" evidence="1">
    <location>
        <begin position="6"/>
        <end position="23"/>
    </location>
</feature>
<evidence type="ECO:0008006" key="3">
    <source>
        <dbReference type="Google" id="ProtNLM"/>
    </source>
</evidence>
<gene>
    <name evidence="2" type="ORF">OCBIM_22016497mg</name>
</gene>
<evidence type="ECO:0000313" key="2">
    <source>
        <dbReference type="EMBL" id="KOF87656.1"/>
    </source>
</evidence>
<keyword evidence="1" id="KW-1133">Transmembrane helix</keyword>
<protein>
    <recommendedName>
        <fullName evidence="3">Ion transport domain-containing protein</fullName>
    </recommendedName>
</protein>
<keyword evidence="1" id="KW-0812">Transmembrane</keyword>
<dbReference type="EMBL" id="KQ418361">
    <property type="protein sequence ID" value="KOF87656.1"/>
    <property type="molecule type" value="Genomic_DNA"/>
</dbReference>
<reference evidence="2" key="1">
    <citation type="submission" date="2015-07" db="EMBL/GenBank/DDBJ databases">
        <title>MeaNS - Measles Nucleotide Surveillance Program.</title>
        <authorList>
            <person name="Tran T."/>
            <person name="Druce J."/>
        </authorList>
    </citation>
    <scope>NUCLEOTIDE SEQUENCE</scope>
    <source>
        <strain evidence="2">UCB-OBI-ISO-001</strain>
        <tissue evidence="2">Gonad</tissue>
    </source>
</reference>
<keyword evidence="1" id="KW-0472">Membrane</keyword>
<evidence type="ECO:0000256" key="1">
    <source>
        <dbReference type="SAM" id="Phobius"/>
    </source>
</evidence>
<name>A0A0L8HEI0_OCTBM</name>
<proteinExistence type="predicted"/>
<accession>A0A0L8HEI0</accession>
<organism evidence="2">
    <name type="scientific">Octopus bimaculoides</name>
    <name type="common">California two-spotted octopus</name>
    <dbReference type="NCBI Taxonomy" id="37653"/>
    <lineage>
        <taxon>Eukaryota</taxon>
        <taxon>Metazoa</taxon>
        <taxon>Spiralia</taxon>
        <taxon>Lophotrochozoa</taxon>
        <taxon>Mollusca</taxon>
        <taxon>Cephalopoda</taxon>
        <taxon>Coleoidea</taxon>
        <taxon>Octopodiformes</taxon>
        <taxon>Octopoda</taxon>
        <taxon>Incirrata</taxon>
        <taxon>Octopodidae</taxon>
        <taxon>Octopus</taxon>
    </lineage>
</organism>
<dbReference type="AlphaFoldDB" id="A0A0L8HEI0"/>
<sequence length="50" mass="5966">MAIADVVFAVIHVVVIQIWHIHLKNKTDRLNFNFSLCDVMFYKIFEYLLP</sequence>